<evidence type="ECO:0000313" key="1">
    <source>
        <dbReference type="EMBL" id="KAJ3481407.1"/>
    </source>
</evidence>
<sequence>MTLCGVCGAIPFADLPPFPQDNHGTDLTGQEYIHPLRRHSDFSRNPETSRVRHHTNVEHLSEAASAGYALDERSKQVYQRSYQPTVQMWLVKRPGGGQGFWVLSESIQSKDEKHLVPIAAFNFSVSEDDALADTIDTRPLLESPEIYGLQQLRKWSLECEQNHECYQHSAANPRYLIDVGSSESGNSIEHVQPDTQKLIKYTALSYSPSGDIESQRKLVDQLKDGSASFEQLPKLFQDAISVTRTLGVQYIWIDALCTPDSSEELKRDSREFASVYENAFLTISATGAQSMKEGLLFPRAPRDAIRLPYHASGHSVSGSVNASILPLKKEILRSACFRDESSTLPDQMYFECLNHVRAEDGLCQGERYHTTIDKLRGGPDWYREQTVMGRWYRMVCDYGQRTVATPREKLFGMANIARAFRHLLDDEYIAGLWRNSLIEGLCWRPHNCTPLSGTTAPSWSWACVDGSVMAGFREDSIRPEASISEIRVNLEDEGSPFGNVTSAAIIMEAPMIPLRLVEKDYEEDWHLFLCTESGDEAGFNPGLNTMDPRYSVSAETIRNSTLFALVLAETRREKCTTKSCRAPVLLRGLVVSPVDASGDTVRRVGCFVTGPETFEQDLSKSRKSITLI</sequence>
<reference evidence="1" key="1">
    <citation type="submission" date="2022-07" db="EMBL/GenBank/DDBJ databases">
        <title>Genome Sequence of Lecanicillium saksenae.</title>
        <authorList>
            <person name="Buettner E."/>
        </authorList>
    </citation>
    <scope>NUCLEOTIDE SEQUENCE</scope>
    <source>
        <strain evidence="1">VT-O1</strain>
    </source>
</reference>
<accession>A0ACC1QMJ2</accession>
<evidence type="ECO:0000313" key="2">
    <source>
        <dbReference type="Proteomes" id="UP001148737"/>
    </source>
</evidence>
<dbReference type="Proteomes" id="UP001148737">
    <property type="component" value="Unassembled WGS sequence"/>
</dbReference>
<dbReference type="EMBL" id="JANAKD010001262">
    <property type="protein sequence ID" value="KAJ3481407.1"/>
    <property type="molecule type" value="Genomic_DNA"/>
</dbReference>
<protein>
    <submittedName>
        <fullName evidence="1">Uncharacterized protein</fullName>
    </submittedName>
</protein>
<proteinExistence type="predicted"/>
<organism evidence="1 2">
    <name type="scientific">Lecanicillium saksenae</name>
    <dbReference type="NCBI Taxonomy" id="468837"/>
    <lineage>
        <taxon>Eukaryota</taxon>
        <taxon>Fungi</taxon>
        <taxon>Dikarya</taxon>
        <taxon>Ascomycota</taxon>
        <taxon>Pezizomycotina</taxon>
        <taxon>Sordariomycetes</taxon>
        <taxon>Hypocreomycetidae</taxon>
        <taxon>Hypocreales</taxon>
        <taxon>Cordycipitaceae</taxon>
        <taxon>Lecanicillium</taxon>
    </lineage>
</organism>
<comment type="caution">
    <text evidence="1">The sequence shown here is derived from an EMBL/GenBank/DDBJ whole genome shotgun (WGS) entry which is preliminary data.</text>
</comment>
<name>A0ACC1QMJ2_9HYPO</name>
<gene>
    <name evidence="1" type="ORF">NLG97_g7829</name>
</gene>
<keyword evidence="2" id="KW-1185">Reference proteome</keyword>